<reference evidence="8" key="1">
    <citation type="submission" date="2022-11" db="UniProtKB">
        <authorList>
            <consortium name="EnsemblMetazoa"/>
        </authorList>
    </citation>
    <scope>IDENTIFICATION</scope>
</reference>
<evidence type="ECO:0000256" key="6">
    <source>
        <dbReference type="ARBA" id="ARBA00035191"/>
    </source>
</evidence>
<comment type="subcellular location">
    <subcellularLocation>
        <location evidence="1">Mitochondrion</location>
    </subcellularLocation>
</comment>
<dbReference type="PANTHER" id="PTHR13477:SF0">
    <property type="entry name" value="LARGE RIBOSOMAL SUBUNIT PROTEIN ML49"/>
    <property type="match status" value="1"/>
</dbReference>
<name>A0A913XCM0_EXADI</name>
<dbReference type="AlphaFoldDB" id="A0A913XCM0"/>
<evidence type="ECO:0000256" key="7">
    <source>
        <dbReference type="ARBA" id="ARBA00035545"/>
    </source>
</evidence>
<dbReference type="PANTHER" id="PTHR13477">
    <property type="entry name" value="MITOCHONDRIAL 39S RIBOSOMAL PROTEIN L49"/>
    <property type="match status" value="1"/>
</dbReference>
<organism evidence="8 9">
    <name type="scientific">Exaiptasia diaphana</name>
    <name type="common">Tropical sea anemone</name>
    <name type="synonym">Aiptasia pulchella</name>
    <dbReference type="NCBI Taxonomy" id="2652724"/>
    <lineage>
        <taxon>Eukaryota</taxon>
        <taxon>Metazoa</taxon>
        <taxon>Cnidaria</taxon>
        <taxon>Anthozoa</taxon>
        <taxon>Hexacorallia</taxon>
        <taxon>Actiniaria</taxon>
        <taxon>Aiptasiidae</taxon>
        <taxon>Exaiptasia</taxon>
    </lineage>
</organism>
<keyword evidence="9" id="KW-1185">Reference proteome</keyword>
<evidence type="ECO:0000256" key="5">
    <source>
        <dbReference type="ARBA" id="ARBA00023274"/>
    </source>
</evidence>
<dbReference type="Gene3D" id="3.30.780.10">
    <property type="entry name" value="SUI1-like domain"/>
    <property type="match status" value="1"/>
</dbReference>
<dbReference type="GeneID" id="110240486"/>
<keyword evidence="5" id="KW-0687">Ribonucleoprotein</keyword>
<dbReference type="GO" id="GO:0003735">
    <property type="term" value="F:structural constituent of ribosome"/>
    <property type="evidence" value="ECO:0007669"/>
    <property type="project" value="InterPro"/>
</dbReference>
<dbReference type="Pfam" id="PF05046">
    <property type="entry name" value="Img2"/>
    <property type="match status" value="1"/>
</dbReference>
<evidence type="ECO:0000313" key="8">
    <source>
        <dbReference type="EnsemblMetazoa" id="XP_020901961.1"/>
    </source>
</evidence>
<evidence type="ECO:0000313" key="9">
    <source>
        <dbReference type="Proteomes" id="UP000887567"/>
    </source>
</evidence>
<evidence type="ECO:0000256" key="4">
    <source>
        <dbReference type="ARBA" id="ARBA00023128"/>
    </source>
</evidence>
<dbReference type="EnsemblMetazoa" id="XM_021046302.2">
    <property type="protein sequence ID" value="XP_020901961.1"/>
    <property type="gene ID" value="LOC110240486"/>
</dbReference>
<keyword evidence="4" id="KW-0496">Mitochondrion</keyword>
<evidence type="ECO:0000256" key="1">
    <source>
        <dbReference type="ARBA" id="ARBA00004173"/>
    </source>
</evidence>
<dbReference type="GO" id="GO:0006412">
    <property type="term" value="P:translation"/>
    <property type="evidence" value="ECO:0007669"/>
    <property type="project" value="InterPro"/>
</dbReference>
<dbReference type="OrthoDB" id="19439at2759"/>
<protein>
    <recommendedName>
        <fullName evidence="6">Large ribosomal subunit protein mL49</fullName>
    </recommendedName>
    <alternativeName>
        <fullName evidence="7">39S ribosomal protein L49, mitochondrial</fullName>
    </alternativeName>
</protein>
<accession>A0A913XCM0</accession>
<dbReference type="KEGG" id="epa:110240486"/>
<dbReference type="InterPro" id="IPR007740">
    <property type="entry name" value="Ribosomal_mL49"/>
</dbReference>
<dbReference type="OMA" id="LQWNTIV"/>
<sequence length="154" mass="17534">MARMLGSCRSLWSVFEFRNAVLCARNGTVTLQTHQKHDLTDKIQNISIDPERLKEIDESPSGWVPPSEKVPDLPFSIRRSKMNNLPVYTDFKGGGTRHITIIRRIKGDLKAVEELLRAKLDKDLIIQLNELTGQVKIKGNHKDKVVTLMKELGF</sequence>
<dbReference type="Proteomes" id="UP000887567">
    <property type="component" value="Unplaced"/>
</dbReference>
<dbReference type="RefSeq" id="XP_020901961.1">
    <property type="nucleotide sequence ID" value="XM_021046302.2"/>
</dbReference>
<evidence type="ECO:0000256" key="3">
    <source>
        <dbReference type="ARBA" id="ARBA00022980"/>
    </source>
</evidence>
<evidence type="ECO:0000256" key="2">
    <source>
        <dbReference type="ARBA" id="ARBA00005677"/>
    </source>
</evidence>
<keyword evidence="3" id="KW-0689">Ribosomal protein</keyword>
<comment type="similarity">
    <text evidence="2">Belongs to the mitochondrion-specific ribosomal protein mL49 family.</text>
</comment>
<dbReference type="GO" id="GO:0005762">
    <property type="term" value="C:mitochondrial large ribosomal subunit"/>
    <property type="evidence" value="ECO:0007669"/>
    <property type="project" value="TreeGrafter"/>
</dbReference>
<proteinExistence type="inferred from homology"/>